<evidence type="ECO:0000313" key="2">
    <source>
        <dbReference type="EMBL" id="KAL2823737.1"/>
    </source>
</evidence>
<name>A0ABR4I9W7_9EURO</name>
<protein>
    <recommendedName>
        <fullName evidence="5">HEAT repeat domain-containing protein</fullName>
    </recommendedName>
</protein>
<feature type="compositionally biased region" description="Basic and acidic residues" evidence="1">
    <location>
        <begin position="1"/>
        <end position="15"/>
    </location>
</feature>
<evidence type="ECO:0000313" key="3">
    <source>
        <dbReference type="EMBL" id="KAL2824079.1"/>
    </source>
</evidence>
<organism evidence="2 4">
    <name type="scientific">Aspergillus pseudoustus</name>
    <dbReference type="NCBI Taxonomy" id="1810923"/>
    <lineage>
        <taxon>Eukaryota</taxon>
        <taxon>Fungi</taxon>
        <taxon>Dikarya</taxon>
        <taxon>Ascomycota</taxon>
        <taxon>Pezizomycotina</taxon>
        <taxon>Eurotiomycetes</taxon>
        <taxon>Eurotiomycetidae</taxon>
        <taxon>Eurotiales</taxon>
        <taxon>Aspergillaceae</taxon>
        <taxon>Aspergillus</taxon>
        <taxon>Aspergillus subgen. Nidulantes</taxon>
    </lineage>
</organism>
<dbReference type="InterPro" id="IPR016024">
    <property type="entry name" value="ARM-type_fold"/>
</dbReference>
<dbReference type="InterPro" id="IPR011989">
    <property type="entry name" value="ARM-like"/>
</dbReference>
<dbReference type="Gene3D" id="1.25.10.10">
    <property type="entry name" value="Leucine-rich Repeat Variant"/>
    <property type="match status" value="1"/>
</dbReference>
<sequence length="110" mass="12182">MGRLKDSDSDVREAAVEALGSQSPWPPETLQAVMGRLDDSYPDMRWAVVKALGRQSPWPPETLQAVMGRLDNSKSNMASGLEALLWKQYNIPSLFLELHPDNTAATLCQI</sequence>
<gene>
    <name evidence="3" type="ORF">BJY01DRAFT_256527</name>
    <name evidence="2" type="ORF">BJY01DRAFT_256582</name>
</gene>
<accession>A0ABR4I9W7</accession>
<dbReference type="Proteomes" id="UP001610446">
    <property type="component" value="Unassembled WGS sequence"/>
</dbReference>
<evidence type="ECO:0000313" key="4">
    <source>
        <dbReference type="Proteomes" id="UP001610446"/>
    </source>
</evidence>
<comment type="caution">
    <text evidence="2">The sequence shown here is derived from an EMBL/GenBank/DDBJ whole genome shotgun (WGS) entry which is preliminary data.</text>
</comment>
<reference evidence="2 4" key="1">
    <citation type="submission" date="2024-07" db="EMBL/GenBank/DDBJ databases">
        <title>Section-level genome sequencing and comparative genomics of Aspergillus sections Usti and Cavernicolus.</title>
        <authorList>
            <consortium name="Lawrence Berkeley National Laboratory"/>
            <person name="Nybo J.L."/>
            <person name="Vesth T.C."/>
            <person name="Theobald S."/>
            <person name="Frisvad J.C."/>
            <person name="Larsen T.O."/>
            <person name="Kjaerboelling I."/>
            <person name="Rothschild-Mancinelli K."/>
            <person name="Lyhne E.K."/>
            <person name="Kogle M.E."/>
            <person name="Barry K."/>
            <person name="Clum A."/>
            <person name="Na H."/>
            <person name="Ledsgaard L."/>
            <person name="Lin J."/>
            <person name="Lipzen A."/>
            <person name="Kuo A."/>
            <person name="Riley R."/>
            <person name="Mondo S."/>
            <person name="Labutti K."/>
            <person name="Haridas S."/>
            <person name="Pangalinan J."/>
            <person name="Salamov A.A."/>
            <person name="Simmons B.A."/>
            <person name="Magnuson J.K."/>
            <person name="Chen J."/>
            <person name="Drula E."/>
            <person name="Henrissat B."/>
            <person name="Wiebenga A."/>
            <person name="Lubbers R.J."/>
            <person name="Gomes A.C."/>
            <person name="Makela M.R."/>
            <person name="Stajich J."/>
            <person name="Grigoriev I.V."/>
            <person name="Mortensen U.H."/>
            <person name="De Vries R.P."/>
            <person name="Baker S.E."/>
            <person name="Andersen M.R."/>
        </authorList>
    </citation>
    <scope>NUCLEOTIDE SEQUENCE [LARGE SCALE GENOMIC DNA]</scope>
    <source>
        <strain evidence="2 4">CBS 123904</strain>
    </source>
</reference>
<evidence type="ECO:0000256" key="1">
    <source>
        <dbReference type="SAM" id="MobiDB-lite"/>
    </source>
</evidence>
<feature type="region of interest" description="Disordered" evidence="1">
    <location>
        <begin position="1"/>
        <end position="23"/>
    </location>
</feature>
<dbReference type="Pfam" id="PF13646">
    <property type="entry name" value="HEAT_2"/>
    <property type="match status" value="1"/>
</dbReference>
<dbReference type="EMBL" id="JBFXLU010000583">
    <property type="protein sequence ID" value="KAL2824079.1"/>
    <property type="molecule type" value="Genomic_DNA"/>
</dbReference>
<dbReference type="SUPFAM" id="SSF48371">
    <property type="entry name" value="ARM repeat"/>
    <property type="match status" value="1"/>
</dbReference>
<evidence type="ECO:0008006" key="5">
    <source>
        <dbReference type="Google" id="ProtNLM"/>
    </source>
</evidence>
<keyword evidence="4" id="KW-1185">Reference proteome</keyword>
<proteinExistence type="predicted"/>
<dbReference type="EMBL" id="JBFXLU010000624">
    <property type="protein sequence ID" value="KAL2823737.1"/>
    <property type="molecule type" value="Genomic_DNA"/>
</dbReference>